<organism evidence="12 13">
    <name type="scientific">Solanum commersonii</name>
    <name type="common">Commerson's wild potato</name>
    <name type="synonym">Commerson's nightshade</name>
    <dbReference type="NCBI Taxonomy" id="4109"/>
    <lineage>
        <taxon>Eukaryota</taxon>
        <taxon>Viridiplantae</taxon>
        <taxon>Streptophyta</taxon>
        <taxon>Embryophyta</taxon>
        <taxon>Tracheophyta</taxon>
        <taxon>Spermatophyta</taxon>
        <taxon>Magnoliopsida</taxon>
        <taxon>eudicotyledons</taxon>
        <taxon>Gunneridae</taxon>
        <taxon>Pentapetalae</taxon>
        <taxon>asterids</taxon>
        <taxon>lamiids</taxon>
        <taxon>Solanales</taxon>
        <taxon>Solanaceae</taxon>
        <taxon>Solanoideae</taxon>
        <taxon>Solaneae</taxon>
        <taxon>Solanum</taxon>
    </lineage>
</organism>
<keyword evidence="6 10" id="KW-1133">Transmembrane helix</keyword>
<dbReference type="Proteomes" id="UP000824120">
    <property type="component" value="Chromosome 7"/>
</dbReference>
<keyword evidence="3" id="KW-0479">Metal-binding</keyword>
<evidence type="ECO:0000259" key="11">
    <source>
        <dbReference type="PROSITE" id="PS50089"/>
    </source>
</evidence>
<evidence type="ECO:0000313" key="12">
    <source>
        <dbReference type="EMBL" id="KAG5593862.1"/>
    </source>
</evidence>
<dbReference type="SMART" id="SM00184">
    <property type="entry name" value="RING"/>
    <property type="match status" value="1"/>
</dbReference>
<evidence type="ECO:0000256" key="8">
    <source>
        <dbReference type="ARBA" id="ARBA00024209"/>
    </source>
</evidence>
<name>A0A9J5Y425_SOLCO</name>
<proteinExistence type="inferred from homology"/>
<evidence type="ECO:0000256" key="4">
    <source>
        <dbReference type="ARBA" id="ARBA00022771"/>
    </source>
</evidence>
<dbReference type="SUPFAM" id="SSF57850">
    <property type="entry name" value="RING/U-box"/>
    <property type="match status" value="1"/>
</dbReference>
<dbReference type="OrthoDB" id="8062037at2759"/>
<dbReference type="GO" id="GO:0008270">
    <property type="term" value="F:zinc ion binding"/>
    <property type="evidence" value="ECO:0007669"/>
    <property type="project" value="UniProtKB-KW"/>
</dbReference>
<keyword evidence="13" id="KW-1185">Reference proteome</keyword>
<sequence length="191" mass="21950">MPIPIQNQETKPKKLISLFIKCVIMALFLSLFLIFLLFLGFAALVLLHFLITSTAFHRRHRRRHHHRFPANQTSSFDLPCVSYCVSHQSVRDCAICLEGFKDGEFCRKLPDCGHLFHVKCVDSWLMRVLNCPICRTRVRVDSGNSGSVISDEDWKRWWAVGVSGFLLLPYFIVVSAASFSSTLQMKLRAKF</sequence>
<evidence type="ECO:0000256" key="6">
    <source>
        <dbReference type="ARBA" id="ARBA00022989"/>
    </source>
</evidence>
<feature type="domain" description="RING-type" evidence="11">
    <location>
        <begin position="93"/>
        <end position="135"/>
    </location>
</feature>
<evidence type="ECO:0000256" key="1">
    <source>
        <dbReference type="ARBA" id="ARBA00004370"/>
    </source>
</evidence>
<evidence type="ECO:0000256" key="7">
    <source>
        <dbReference type="ARBA" id="ARBA00023136"/>
    </source>
</evidence>
<dbReference type="PANTHER" id="PTHR46539:SF9">
    <property type="entry name" value="RING-H2 FINGER PROTEIN ATL56"/>
    <property type="match status" value="1"/>
</dbReference>
<dbReference type="InterPro" id="IPR001841">
    <property type="entry name" value="Znf_RING"/>
</dbReference>
<keyword evidence="4 9" id="KW-0863">Zinc-finger</keyword>
<dbReference type="PANTHER" id="PTHR46539">
    <property type="entry name" value="E3 UBIQUITIN-PROTEIN LIGASE ATL42"/>
    <property type="match status" value="1"/>
</dbReference>
<evidence type="ECO:0000256" key="9">
    <source>
        <dbReference type="PROSITE-ProRule" id="PRU00175"/>
    </source>
</evidence>
<keyword evidence="7 10" id="KW-0472">Membrane</keyword>
<protein>
    <recommendedName>
        <fullName evidence="11">RING-type domain-containing protein</fullName>
    </recommendedName>
</protein>
<dbReference type="PROSITE" id="PS50089">
    <property type="entry name" value="ZF_RING_2"/>
    <property type="match status" value="1"/>
</dbReference>
<comment type="caution">
    <text evidence="12">The sequence shown here is derived from an EMBL/GenBank/DDBJ whole genome shotgun (WGS) entry which is preliminary data.</text>
</comment>
<evidence type="ECO:0000256" key="10">
    <source>
        <dbReference type="SAM" id="Phobius"/>
    </source>
</evidence>
<gene>
    <name evidence="12" type="ORF">H5410_035094</name>
</gene>
<dbReference type="AlphaFoldDB" id="A0A9J5Y425"/>
<evidence type="ECO:0000256" key="5">
    <source>
        <dbReference type="ARBA" id="ARBA00022833"/>
    </source>
</evidence>
<dbReference type="EMBL" id="JACXVP010000007">
    <property type="protein sequence ID" value="KAG5593862.1"/>
    <property type="molecule type" value="Genomic_DNA"/>
</dbReference>
<comment type="subcellular location">
    <subcellularLocation>
        <location evidence="1">Membrane</location>
    </subcellularLocation>
</comment>
<evidence type="ECO:0000313" key="13">
    <source>
        <dbReference type="Proteomes" id="UP000824120"/>
    </source>
</evidence>
<dbReference type="Pfam" id="PF13639">
    <property type="entry name" value="zf-RING_2"/>
    <property type="match status" value="1"/>
</dbReference>
<dbReference type="Gene3D" id="3.30.40.10">
    <property type="entry name" value="Zinc/RING finger domain, C3HC4 (zinc finger)"/>
    <property type="match status" value="1"/>
</dbReference>
<feature type="transmembrane region" description="Helical" evidence="10">
    <location>
        <begin position="18"/>
        <end position="51"/>
    </location>
</feature>
<comment type="similarity">
    <text evidence="8">Belongs to the RING-type zinc finger family. ATL subfamily.</text>
</comment>
<evidence type="ECO:0000256" key="2">
    <source>
        <dbReference type="ARBA" id="ARBA00022692"/>
    </source>
</evidence>
<feature type="transmembrane region" description="Helical" evidence="10">
    <location>
        <begin position="157"/>
        <end position="179"/>
    </location>
</feature>
<reference evidence="12 13" key="1">
    <citation type="submission" date="2020-09" db="EMBL/GenBank/DDBJ databases">
        <title>De no assembly of potato wild relative species, Solanum commersonii.</title>
        <authorList>
            <person name="Cho K."/>
        </authorList>
    </citation>
    <scope>NUCLEOTIDE SEQUENCE [LARGE SCALE GENOMIC DNA]</scope>
    <source>
        <strain evidence="12">LZ3.2</strain>
        <tissue evidence="12">Leaf</tissue>
    </source>
</reference>
<keyword evidence="5" id="KW-0862">Zinc</keyword>
<accession>A0A9J5Y425</accession>
<keyword evidence="2 10" id="KW-0812">Transmembrane</keyword>
<dbReference type="InterPro" id="IPR013083">
    <property type="entry name" value="Znf_RING/FYVE/PHD"/>
</dbReference>
<evidence type="ECO:0000256" key="3">
    <source>
        <dbReference type="ARBA" id="ARBA00022723"/>
    </source>
</evidence>
<dbReference type="GO" id="GO:0016020">
    <property type="term" value="C:membrane"/>
    <property type="evidence" value="ECO:0007669"/>
    <property type="project" value="UniProtKB-SubCell"/>
</dbReference>